<dbReference type="Gene3D" id="1.10.10.1450">
    <property type="match status" value="1"/>
</dbReference>
<dbReference type="EMBL" id="BGPR01002132">
    <property type="protein sequence ID" value="GBM68300.1"/>
    <property type="molecule type" value="Genomic_DNA"/>
</dbReference>
<reference evidence="2 3" key="1">
    <citation type="journal article" date="2019" name="Sci. Rep.">
        <title>Orb-weaving spider Araneus ventricosus genome elucidates the spidroin gene catalogue.</title>
        <authorList>
            <person name="Kono N."/>
            <person name="Nakamura H."/>
            <person name="Ohtoshi R."/>
            <person name="Moran D.A.P."/>
            <person name="Shinohara A."/>
            <person name="Yoshida Y."/>
            <person name="Fujiwara M."/>
            <person name="Mori M."/>
            <person name="Tomita M."/>
            <person name="Arakawa K."/>
        </authorList>
    </citation>
    <scope>NUCLEOTIDE SEQUENCE [LARGE SCALE GENOMIC DNA]</scope>
</reference>
<evidence type="ECO:0000313" key="3">
    <source>
        <dbReference type="Proteomes" id="UP000499080"/>
    </source>
</evidence>
<dbReference type="InterPro" id="IPR041426">
    <property type="entry name" value="Mos1_HTH"/>
</dbReference>
<dbReference type="Pfam" id="PF17906">
    <property type="entry name" value="HTH_48"/>
    <property type="match status" value="1"/>
</dbReference>
<dbReference type="Proteomes" id="UP000499080">
    <property type="component" value="Unassembled WGS sequence"/>
</dbReference>
<organism evidence="2 3">
    <name type="scientific">Araneus ventricosus</name>
    <name type="common">Orbweaver spider</name>
    <name type="synonym">Epeira ventricosa</name>
    <dbReference type="NCBI Taxonomy" id="182803"/>
    <lineage>
        <taxon>Eukaryota</taxon>
        <taxon>Metazoa</taxon>
        <taxon>Ecdysozoa</taxon>
        <taxon>Arthropoda</taxon>
        <taxon>Chelicerata</taxon>
        <taxon>Arachnida</taxon>
        <taxon>Araneae</taxon>
        <taxon>Araneomorphae</taxon>
        <taxon>Entelegynae</taxon>
        <taxon>Araneoidea</taxon>
        <taxon>Araneidae</taxon>
        <taxon>Araneus</taxon>
    </lineage>
</organism>
<dbReference type="OrthoDB" id="6469635at2759"/>
<proteinExistence type="predicted"/>
<feature type="domain" description="Mos1 transposase HTH" evidence="1">
    <location>
        <begin position="12"/>
        <end position="58"/>
    </location>
</feature>
<evidence type="ECO:0000259" key="1">
    <source>
        <dbReference type="Pfam" id="PF17906"/>
    </source>
</evidence>
<gene>
    <name evidence="2" type="ORF">AVEN_126838_1</name>
</gene>
<accession>A0A4Y2HSM6</accession>
<comment type="caution">
    <text evidence="2">The sequence shown here is derived from an EMBL/GenBank/DDBJ whole genome shotgun (WGS) entry which is preliminary data.</text>
</comment>
<protein>
    <recommendedName>
        <fullName evidence="1">Mos1 transposase HTH domain-containing protein</fullName>
    </recommendedName>
</protein>
<evidence type="ECO:0000313" key="2">
    <source>
        <dbReference type="EMBL" id="GBM68300.1"/>
    </source>
</evidence>
<name>A0A4Y2HSM6_ARAVE</name>
<keyword evidence="3" id="KW-1185">Reference proteome</keyword>
<sequence>MASRIDAPAKCELRRVIRFLQAEGNSAVEIPRRMSRVYVEDFMNDSAVCEWRRKFKDGPTEIRDEEGQGRKSVATEDLVQRASLAV</sequence>
<dbReference type="AlphaFoldDB" id="A0A4Y2HSM6"/>